<evidence type="ECO:0000256" key="1">
    <source>
        <dbReference type="ARBA" id="ARBA00022741"/>
    </source>
</evidence>
<dbReference type="GO" id="GO:0140662">
    <property type="term" value="F:ATP-dependent protein folding chaperone"/>
    <property type="evidence" value="ECO:0007669"/>
    <property type="project" value="InterPro"/>
</dbReference>
<dbReference type="GO" id="GO:0005524">
    <property type="term" value="F:ATP binding"/>
    <property type="evidence" value="ECO:0007669"/>
    <property type="project" value="UniProtKB-KW"/>
</dbReference>
<evidence type="ECO:0000256" key="2">
    <source>
        <dbReference type="ARBA" id="ARBA00022840"/>
    </source>
</evidence>
<evidence type="ECO:0000313" key="3">
    <source>
        <dbReference type="EMBL" id="KAE8244147.1"/>
    </source>
</evidence>
<keyword evidence="4" id="KW-1185">Reference proteome</keyword>
<dbReference type="InterPro" id="IPR029047">
    <property type="entry name" value="HSP70_peptide-bd_sf"/>
</dbReference>
<dbReference type="InterPro" id="IPR013126">
    <property type="entry name" value="Hsp_70_fam"/>
</dbReference>
<comment type="caution">
    <text evidence="3">The sequence shown here is derived from an EMBL/GenBank/DDBJ whole genome shotgun (WGS) entry which is preliminary data.</text>
</comment>
<accession>A0A8T8SMK1</accession>
<gene>
    <name evidence="3" type="ORF">A4X13_0g6799</name>
</gene>
<dbReference type="Pfam" id="PF00012">
    <property type="entry name" value="HSP70"/>
    <property type="match status" value="1"/>
</dbReference>
<keyword evidence="2" id="KW-0067">ATP-binding</keyword>
<dbReference type="PANTHER" id="PTHR19375">
    <property type="entry name" value="HEAT SHOCK PROTEIN 70KDA"/>
    <property type="match status" value="1"/>
</dbReference>
<dbReference type="SUPFAM" id="SSF100920">
    <property type="entry name" value="Heat shock protein 70kD (HSP70), peptide-binding domain"/>
    <property type="match status" value="1"/>
</dbReference>
<sequence length="99" mass="10053">MSRSTRAKVSLFGTASFSVTSSIPSAPAPKGVPQVEVTFDIDADGIVNVSARDKATGKDQSMTIAAGSGLSDNEVERMVADSERLAQGRAQGPIGQGGG</sequence>
<dbReference type="EMBL" id="LWDF02000704">
    <property type="protein sequence ID" value="KAE8244147.1"/>
    <property type="molecule type" value="Genomic_DNA"/>
</dbReference>
<organism evidence="3 4">
    <name type="scientific">Tilletia indica</name>
    <dbReference type="NCBI Taxonomy" id="43049"/>
    <lineage>
        <taxon>Eukaryota</taxon>
        <taxon>Fungi</taxon>
        <taxon>Dikarya</taxon>
        <taxon>Basidiomycota</taxon>
        <taxon>Ustilaginomycotina</taxon>
        <taxon>Exobasidiomycetes</taxon>
        <taxon>Tilletiales</taxon>
        <taxon>Tilletiaceae</taxon>
        <taxon>Tilletia</taxon>
    </lineage>
</organism>
<name>A0A8T8SMK1_9BASI</name>
<reference evidence="3" key="1">
    <citation type="submission" date="2016-04" db="EMBL/GenBank/DDBJ databases">
        <authorList>
            <person name="Nguyen H.D."/>
            <person name="Samba Siva P."/>
            <person name="Cullis J."/>
            <person name="Levesque C.A."/>
            <person name="Hambleton S."/>
        </authorList>
    </citation>
    <scope>NUCLEOTIDE SEQUENCE</scope>
    <source>
        <strain evidence="3">DAOMC 236416</strain>
    </source>
</reference>
<dbReference type="Gene3D" id="2.60.34.10">
    <property type="entry name" value="Substrate Binding Domain Of DNAk, Chain A, domain 1"/>
    <property type="match status" value="1"/>
</dbReference>
<reference evidence="3" key="2">
    <citation type="journal article" date="2019" name="IMA Fungus">
        <title>Genome sequencing and comparison of five Tilletia species to identify candidate genes for the detection of regulated species infecting wheat.</title>
        <authorList>
            <person name="Nguyen H.D.T."/>
            <person name="Sultana T."/>
            <person name="Kesanakurti P."/>
            <person name="Hambleton S."/>
        </authorList>
    </citation>
    <scope>NUCLEOTIDE SEQUENCE</scope>
    <source>
        <strain evidence="3">DAOMC 236416</strain>
    </source>
</reference>
<keyword evidence="1" id="KW-0547">Nucleotide-binding</keyword>
<dbReference type="Proteomes" id="UP000077521">
    <property type="component" value="Unassembled WGS sequence"/>
</dbReference>
<evidence type="ECO:0000313" key="4">
    <source>
        <dbReference type="Proteomes" id="UP000077521"/>
    </source>
</evidence>
<protein>
    <submittedName>
        <fullName evidence="3">Uncharacterized protein</fullName>
    </submittedName>
</protein>
<dbReference type="AlphaFoldDB" id="A0A8T8SMK1"/>
<proteinExistence type="predicted"/>